<accession>A0ABS7GND2</accession>
<dbReference type="EMBL" id="JAEUAK010000001">
    <property type="protein sequence ID" value="MBW9051151.1"/>
    <property type="molecule type" value="Genomic_DNA"/>
</dbReference>
<gene>
    <name evidence="1" type="ORF">JNB85_01845</name>
</gene>
<dbReference type="RefSeq" id="WP_220332687.1">
    <property type="nucleotide sequence ID" value="NZ_JAEUAK010000001.1"/>
</dbReference>
<reference evidence="1 2" key="1">
    <citation type="journal article" date="2021" name="MBio">
        <title>Poor Competitiveness of Bradyrhizobium in Pigeon Pea Root Colonization in Indian Soils.</title>
        <authorList>
            <person name="Chalasani D."/>
            <person name="Basu A."/>
            <person name="Pullabhotla S.V.S.R.N."/>
            <person name="Jorrin B."/>
            <person name="Neal A.L."/>
            <person name="Poole P.S."/>
            <person name="Podile A.R."/>
            <person name="Tkacz A."/>
        </authorList>
    </citation>
    <scope>NUCLEOTIDE SEQUENCE [LARGE SCALE GENOMIC DNA]</scope>
    <source>
        <strain evidence="1 2">HU56</strain>
    </source>
</reference>
<protein>
    <submittedName>
        <fullName evidence="1">Uncharacterized protein</fullName>
    </submittedName>
</protein>
<evidence type="ECO:0000313" key="1">
    <source>
        <dbReference type="EMBL" id="MBW9051151.1"/>
    </source>
</evidence>
<comment type="caution">
    <text evidence="1">The sequence shown here is derived from an EMBL/GenBank/DDBJ whole genome shotgun (WGS) entry which is preliminary data.</text>
</comment>
<organism evidence="1 2">
    <name type="scientific">Rhizobium mesosinicum</name>
    <dbReference type="NCBI Taxonomy" id="335017"/>
    <lineage>
        <taxon>Bacteria</taxon>
        <taxon>Pseudomonadati</taxon>
        <taxon>Pseudomonadota</taxon>
        <taxon>Alphaproteobacteria</taxon>
        <taxon>Hyphomicrobiales</taxon>
        <taxon>Rhizobiaceae</taxon>
        <taxon>Rhizobium/Agrobacterium group</taxon>
        <taxon>Rhizobium</taxon>
    </lineage>
</organism>
<evidence type="ECO:0000313" key="2">
    <source>
        <dbReference type="Proteomes" id="UP000717752"/>
    </source>
</evidence>
<sequence length="247" mass="27651">MKIEETLVLHEQHLTARTARFLWQTRAIDWPVPGGHFGDQGFFFQAVDENGVGADFAPSDLFDVLEYASGEGYLYVVITLTGSVCSDLPLYDRTGDEKRIHASQFMERKSAQELDEQRELEALGFLSTQLGFDRTDAHLSDSMMDVTSEVISFQSNMPEVPVAHQREKIQRLIDLASACTAIARCQPAELVESTKAVQFAFKGISELLDSKTIPDQLWSVLGEAHYRLQRADDVMSEQDTSPELSLS</sequence>
<name>A0ABS7GND2_9HYPH</name>
<dbReference type="Proteomes" id="UP000717752">
    <property type="component" value="Unassembled WGS sequence"/>
</dbReference>
<keyword evidence="2" id="KW-1185">Reference proteome</keyword>
<proteinExistence type="predicted"/>